<evidence type="ECO:0000313" key="2">
    <source>
        <dbReference type="EMBL" id="OHA42502.1"/>
    </source>
</evidence>
<comment type="caution">
    <text evidence="2">The sequence shown here is derived from an EMBL/GenBank/DDBJ whole genome shotgun (WGS) entry which is preliminary data.</text>
</comment>
<evidence type="ECO:0000313" key="3">
    <source>
        <dbReference type="Proteomes" id="UP000177269"/>
    </source>
</evidence>
<dbReference type="EMBL" id="MHSK01000011">
    <property type="protein sequence ID" value="OHA42502.1"/>
    <property type="molecule type" value="Genomic_DNA"/>
</dbReference>
<proteinExistence type="predicted"/>
<dbReference type="InterPro" id="IPR036388">
    <property type="entry name" value="WH-like_DNA-bd_sf"/>
</dbReference>
<feature type="domain" description="Transcription regulator TrmB N-terminal" evidence="1">
    <location>
        <begin position="8"/>
        <end position="61"/>
    </location>
</feature>
<reference evidence="2 3" key="1">
    <citation type="journal article" date="2016" name="Nat. Commun.">
        <title>Thousands of microbial genomes shed light on interconnected biogeochemical processes in an aquifer system.</title>
        <authorList>
            <person name="Anantharaman K."/>
            <person name="Brown C.T."/>
            <person name="Hug L.A."/>
            <person name="Sharon I."/>
            <person name="Castelle C.J."/>
            <person name="Probst A.J."/>
            <person name="Thomas B.C."/>
            <person name="Singh A."/>
            <person name="Wilkins M.J."/>
            <person name="Karaoz U."/>
            <person name="Brodie E.L."/>
            <person name="Williams K.H."/>
            <person name="Hubbard S.S."/>
            <person name="Banfield J.F."/>
        </authorList>
    </citation>
    <scope>NUCLEOTIDE SEQUENCE [LARGE SCALE GENOMIC DNA]</scope>
</reference>
<gene>
    <name evidence="2" type="ORF">A3G52_04845</name>
</gene>
<evidence type="ECO:0000259" key="1">
    <source>
        <dbReference type="Pfam" id="PF01978"/>
    </source>
</evidence>
<dbReference type="Proteomes" id="UP000177269">
    <property type="component" value="Unassembled WGS sequence"/>
</dbReference>
<dbReference type="InterPro" id="IPR002831">
    <property type="entry name" value="Tscrpt_reg_TrmB_N"/>
</dbReference>
<dbReference type="InterPro" id="IPR036390">
    <property type="entry name" value="WH_DNA-bd_sf"/>
</dbReference>
<dbReference type="Gene3D" id="1.10.10.10">
    <property type="entry name" value="Winged helix-like DNA-binding domain superfamily/Winged helix DNA-binding domain"/>
    <property type="match status" value="1"/>
</dbReference>
<sequence>MNDITLTLNRLGLTDKEATLYMTLLETGPTAIRKIAEKADINRGTTYDLLKKLQQMGLVSYYHHGKHQHFLAEDPKVLNKLCSRRKMEINEVENTLKSVIPKLFSNSTIASNRPVIKFYENFSGVRTILEDVLDSVEKIKDKEYAAYSSSTIRPYLYHKESYPEFTKERIKRKIFVRTIALGSGGRLQGMDERKWLMRKKGAPTYTLIYKSKVAMISIGDNDIPHGLIIEDAGIYKTERLIFDSIWKSLR</sequence>
<accession>A0A1G2P4E4</accession>
<dbReference type="AlphaFoldDB" id="A0A1G2P4E4"/>
<dbReference type="PANTHER" id="PTHR34293">
    <property type="entry name" value="HTH-TYPE TRANSCRIPTIONAL REGULATOR TRMBL2"/>
    <property type="match status" value="1"/>
</dbReference>
<dbReference type="Pfam" id="PF01978">
    <property type="entry name" value="TrmB"/>
    <property type="match status" value="1"/>
</dbReference>
<dbReference type="CDD" id="cd00090">
    <property type="entry name" value="HTH_ARSR"/>
    <property type="match status" value="1"/>
</dbReference>
<protein>
    <recommendedName>
        <fullName evidence="1">Transcription regulator TrmB N-terminal domain-containing protein</fullName>
    </recommendedName>
</protein>
<dbReference type="InterPro" id="IPR051797">
    <property type="entry name" value="TrmB-like"/>
</dbReference>
<dbReference type="SUPFAM" id="SSF46785">
    <property type="entry name" value="Winged helix' DNA-binding domain"/>
    <property type="match status" value="1"/>
</dbReference>
<dbReference type="PANTHER" id="PTHR34293:SF1">
    <property type="entry name" value="HTH-TYPE TRANSCRIPTIONAL REGULATOR TRMBL2"/>
    <property type="match status" value="1"/>
</dbReference>
<dbReference type="InterPro" id="IPR011991">
    <property type="entry name" value="ArsR-like_HTH"/>
</dbReference>
<organism evidence="2 3">
    <name type="scientific">Candidatus Taylorbacteria bacterium RIFCSPLOWO2_12_FULL_43_20</name>
    <dbReference type="NCBI Taxonomy" id="1802332"/>
    <lineage>
        <taxon>Bacteria</taxon>
        <taxon>Candidatus Tayloriibacteriota</taxon>
    </lineage>
</organism>
<name>A0A1G2P4E4_9BACT</name>